<evidence type="ECO:0000313" key="5">
    <source>
        <dbReference type="Proteomes" id="UP000807371"/>
    </source>
</evidence>
<feature type="domain" description="Glycosyltransferase 2-like" evidence="2">
    <location>
        <begin position="12"/>
        <end position="140"/>
    </location>
</feature>
<reference evidence="4 5" key="1">
    <citation type="submission" date="2020-09" db="EMBL/GenBank/DDBJ databases">
        <title>Biosynthesis of the nuclear factor of activated T cells inhibitor NFAT-133 and its congeners in Streptomyces pactum.</title>
        <authorList>
            <person name="Zhou W."/>
            <person name="Posri P."/>
            <person name="Abugrain M.E."/>
            <person name="Weisberg A.J."/>
            <person name="Chang J.H."/>
            <person name="Mahmud T."/>
        </authorList>
    </citation>
    <scope>NUCLEOTIDE SEQUENCE [LARGE SCALE GENOMIC DNA]</scope>
    <source>
        <strain evidence="4 5">ATCC 27456</strain>
    </source>
</reference>
<feature type="region of interest" description="Disordered" evidence="1">
    <location>
        <begin position="712"/>
        <end position="740"/>
    </location>
</feature>
<dbReference type="PANTHER" id="PTHR22916">
    <property type="entry name" value="GLYCOSYLTRANSFERASE"/>
    <property type="match status" value="1"/>
</dbReference>
<name>A0ABS0NNC8_9ACTN</name>
<dbReference type="InterPro" id="IPR029044">
    <property type="entry name" value="Nucleotide-diphossugar_trans"/>
</dbReference>
<dbReference type="PANTHER" id="PTHR22916:SF3">
    <property type="entry name" value="UDP-GLCNAC:BETAGAL BETA-1,3-N-ACETYLGLUCOSAMINYLTRANSFERASE-LIKE PROTEIN 1"/>
    <property type="match status" value="1"/>
</dbReference>
<dbReference type="Proteomes" id="UP000807371">
    <property type="component" value="Unassembled WGS sequence"/>
</dbReference>
<comment type="caution">
    <text evidence="4">The sequence shown here is derived from an EMBL/GenBank/DDBJ whole genome shotgun (WGS) entry which is preliminary data.</text>
</comment>
<dbReference type="SUPFAM" id="SSF53448">
    <property type="entry name" value="Nucleotide-diphospho-sugar transferases"/>
    <property type="match status" value="1"/>
</dbReference>
<dbReference type="InterPro" id="IPR001173">
    <property type="entry name" value="Glyco_trans_2-like"/>
</dbReference>
<dbReference type="RefSeq" id="WP_197990060.1">
    <property type="nucleotide sequence ID" value="NZ_JACYXC010000001.1"/>
</dbReference>
<evidence type="ECO:0000256" key="1">
    <source>
        <dbReference type="SAM" id="MobiDB-lite"/>
    </source>
</evidence>
<dbReference type="Pfam" id="PF22181">
    <property type="entry name" value="TarS_linker"/>
    <property type="match status" value="1"/>
</dbReference>
<feature type="region of interest" description="Disordered" evidence="1">
    <location>
        <begin position="516"/>
        <end position="570"/>
    </location>
</feature>
<dbReference type="CDD" id="cd00761">
    <property type="entry name" value="Glyco_tranf_GTA_type"/>
    <property type="match status" value="1"/>
</dbReference>
<feature type="compositionally biased region" description="Low complexity" evidence="1">
    <location>
        <begin position="560"/>
        <end position="570"/>
    </location>
</feature>
<evidence type="ECO:0000259" key="2">
    <source>
        <dbReference type="Pfam" id="PF00535"/>
    </source>
</evidence>
<gene>
    <name evidence="4" type="ORF">IHE55_18640</name>
</gene>
<evidence type="ECO:0000259" key="3">
    <source>
        <dbReference type="Pfam" id="PF22181"/>
    </source>
</evidence>
<feature type="domain" description="TarS/TarP linker" evidence="3">
    <location>
        <begin position="228"/>
        <end position="326"/>
    </location>
</feature>
<accession>A0ABS0NNC8</accession>
<organism evidence="4 5">
    <name type="scientific">Streptomyces pactum</name>
    <dbReference type="NCBI Taxonomy" id="68249"/>
    <lineage>
        <taxon>Bacteria</taxon>
        <taxon>Bacillati</taxon>
        <taxon>Actinomycetota</taxon>
        <taxon>Actinomycetes</taxon>
        <taxon>Kitasatosporales</taxon>
        <taxon>Streptomycetaceae</taxon>
        <taxon>Streptomyces</taxon>
    </lineage>
</organism>
<feature type="compositionally biased region" description="Pro residues" evidence="1">
    <location>
        <begin position="519"/>
        <end position="559"/>
    </location>
</feature>
<feature type="compositionally biased region" description="Low complexity" evidence="1">
    <location>
        <begin position="433"/>
        <end position="447"/>
    </location>
</feature>
<dbReference type="Pfam" id="PF00535">
    <property type="entry name" value="Glycos_transf_2"/>
    <property type="match status" value="1"/>
</dbReference>
<proteinExistence type="predicted"/>
<protein>
    <submittedName>
        <fullName evidence="4">Glycosyltransferase family 2 protein</fullName>
    </submittedName>
</protein>
<dbReference type="Gene3D" id="3.90.550.10">
    <property type="entry name" value="Spore Coat Polysaccharide Biosynthesis Protein SpsA, Chain A"/>
    <property type="match status" value="1"/>
</dbReference>
<feature type="region of interest" description="Disordered" evidence="1">
    <location>
        <begin position="431"/>
        <end position="454"/>
    </location>
</feature>
<keyword evidence="5" id="KW-1185">Reference proteome</keyword>
<sequence length="740" mass="78511">MSPTNPAGPRISVVVPVHNTGRTVLTGLASFRAQTLPREAFEVIYVDDGSTDGTPALLAAETAGDGNVRLLRTPCSGWPGRPRNVGLDAARGAYVLFVDDDDHLAPRALERLYARAVETGADIVAGRTAGHGRGVSRVLYDEPMSDGHILRDPVLLTSMTVHKLFRRELLTAHGIRFPEGKVRLEDHMFMLRAYLAARRVATVHDYTCYHWVRHDEGAHHISFTRAEPRKYLGSVRAVLRIVTDHLEPGPRRDAFIAHWYATKALHRLEGEKFTAKPVWYRWQVFRAVRSLARDCVPPRVDRLLPAKQRVASALVRYGDRVLMEEYARWEDGTGHRPRLEDVRWADGVLRVRIGTELVRPTAGGGTTPVLVEDRGGGRRRLCLPPRIAAVPGVAEAADCAGDLARATLTGQIRHRDEATLLALPTTVRRHDVPASGEPPAGEPAAGVPAGGGTGARPARYGVRFEAEFALDPATADHGLALDGVWDVFVRLDACGWGSNRRLGADRADRVTRQLLPALCPGPPAPPHEPPPAPAPPHQPPPPPPHDPPPEPAPAPPDGPAGPASAVAPTAEVAPAAGPAALFVNPYWTRPHDNLSVSVNGPLGPLGRVVRDLSGAVVTEAGGLVTAVIPVALGTPARPVPVTVLLERDGAAPRALPDGAARIEPLPGGAAALVLRVAAGRLTAAPGGVPAELAIGHGGRSVRLGVALRPGPGPGRWSAVRPGSAAVRSTPAARPAAEPGR</sequence>
<evidence type="ECO:0000313" key="4">
    <source>
        <dbReference type="EMBL" id="MBH5336683.1"/>
    </source>
</evidence>
<dbReference type="EMBL" id="JACYXC010000001">
    <property type="protein sequence ID" value="MBH5336683.1"/>
    <property type="molecule type" value="Genomic_DNA"/>
</dbReference>
<dbReference type="InterPro" id="IPR054028">
    <property type="entry name" value="TarS/TarP_linker"/>
</dbReference>